<evidence type="ECO:0000313" key="2">
    <source>
        <dbReference type="EnsemblFungi" id="PTTG_28571-t43_1-p1"/>
    </source>
</evidence>
<evidence type="ECO:0008006" key="4">
    <source>
        <dbReference type="Google" id="ProtNLM"/>
    </source>
</evidence>
<name>A0A180GBF9_PUCT1</name>
<dbReference type="OrthoDB" id="2513234at2759"/>
<evidence type="ECO:0000313" key="3">
    <source>
        <dbReference type="Proteomes" id="UP000005240"/>
    </source>
</evidence>
<proteinExistence type="predicted"/>
<dbReference type="EMBL" id="ADAS02000118">
    <property type="protein sequence ID" value="OAV89798.1"/>
    <property type="molecule type" value="Genomic_DNA"/>
</dbReference>
<reference evidence="1" key="1">
    <citation type="submission" date="2009-11" db="EMBL/GenBank/DDBJ databases">
        <authorList>
            <consortium name="The Broad Institute Genome Sequencing Platform"/>
            <person name="Ward D."/>
            <person name="Feldgarden M."/>
            <person name="Earl A."/>
            <person name="Young S.K."/>
            <person name="Zeng Q."/>
            <person name="Koehrsen M."/>
            <person name="Alvarado L."/>
            <person name="Berlin A."/>
            <person name="Bochicchio J."/>
            <person name="Borenstein D."/>
            <person name="Chapman S.B."/>
            <person name="Chen Z."/>
            <person name="Engels R."/>
            <person name="Freedman E."/>
            <person name="Gellesch M."/>
            <person name="Goldberg J."/>
            <person name="Griggs A."/>
            <person name="Gujja S."/>
            <person name="Heilman E."/>
            <person name="Heiman D."/>
            <person name="Hepburn T."/>
            <person name="Howarth C."/>
            <person name="Jen D."/>
            <person name="Larson L."/>
            <person name="Lewis B."/>
            <person name="Mehta T."/>
            <person name="Park D."/>
            <person name="Pearson M."/>
            <person name="Roberts A."/>
            <person name="Saif S."/>
            <person name="Shea T."/>
            <person name="Shenoy N."/>
            <person name="Sisk P."/>
            <person name="Stolte C."/>
            <person name="Sykes S."/>
            <person name="Thomson T."/>
            <person name="Walk T."/>
            <person name="White J."/>
            <person name="Yandava C."/>
            <person name="Izard J."/>
            <person name="Baranova O.V."/>
            <person name="Blanton J.M."/>
            <person name="Tanner A.C."/>
            <person name="Dewhirst F.E."/>
            <person name="Haas B."/>
            <person name="Nusbaum C."/>
            <person name="Birren B."/>
        </authorList>
    </citation>
    <scope>NUCLEOTIDE SEQUENCE [LARGE SCALE GENOMIC DNA]</scope>
    <source>
        <strain evidence="1">1-1 BBBD Race 1</strain>
    </source>
</reference>
<reference evidence="2" key="4">
    <citation type="submission" date="2025-05" db="UniProtKB">
        <authorList>
            <consortium name="EnsemblFungi"/>
        </authorList>
    </citation>
    <scope>IDENTIFICATION</scope>
    <source>
        <strain evidence="2">isolate 1-1 / race 1 (BBBD)</strain>
    </source>
</reference>
<sequence length="164" mass="17782">MAGRPANFRTLAPRHCYRCGSGEHLIGACPVPATPNQQPNTRRGQHLLPPQYTAYYPILAPPIPSAGFHQLLAKPPPSTAPNLQPADIYQPVYPEDTRLNSGQRPAAREAEVSVATEQPLAQNMEVDGIDGQPIFSDLNFSAVSPSAKGNTQFSWSEFNAYGTQ</sequence>
<keyword evidence="3" id="KW-1185">Reference proteome</keyword>
<reference evidence="2 3" key="3">
    <citation type="journal article" date="2017" name="G3 (Bethesda)">
        <title>Comparative analysis highlights variable genome content of wheat rusts and divergence of the mating loci.</title>
        <authorList>
            <person name="Cuomo C.A."/>
            <person name="Bakkeren G."/>
            <person name="Khalil H.B."/>
            <person name="Panwar V."/>
            <person name="Joly D."/>
            <person name="Linning R."/>
            <person name="Sakthikumar S."/>
            <person name="Song X."/>
            <person name="Adiconis X."/>
            <person name="Fan L."/>
            <person name="Goldberg J.M."/>
            <person name="Levin J.Z."/>
            <person name="Young S."/>
            <person name="Zeng Q."/>
            <person name="Anikster Y."/>
            <person name="Bruce M."/>
            <person name="Wang M."/>
            <person name="Yin C."/>
            <person name="McCallum B."/>
            <person name="Szabo L.J."/>
            <person name="Hulbert S."/>
            <person name="Chen X."/>
            <person name="Fellers J.P."/>
        </authorList>
    </citation>
    <scope>NUCLEOTIDE SEQUENCE</scope>
    <source>
        <strain evidence="2">isolate 1-1 / race 1 (BBBD)</strain>
        <strain evidence="3">Isolate 1-1 / race 1 (BBBD)</strain>
    </source>
</reference>
<gene>
    <name evidence="1" type="ORF">PTTG_28571</name>
</gene>
<accession>A0A180GBF9</accession>
<dbReference type="Proteomes" id="UP000005240">
    <property type="component" value="Unassembled WGS sequence"/>
</dbReference>
<organism evidence="1">
    <name type="scientific">Puccinia triticina (isolate 1-1 / race 1 (BBBD))</name>
    <name type="common">Brown leaf rust fungus</name>
    <dbReference type="NCBI Taxonomy" id="630390"/>
    <lineage>
        <taxon>Eukaryota</taxon>
        <taxon>Fungi</taxon>
        <taxon>Dikarya</taxon>
        <taxon>Basidiomycota</taxon>
        <taxon>Pucciniomycotina</taxon>
        <taxon>Pucciniomycetes</taxon>
        <taxon>Pucciniales</taxon>
        <taxon>Pucciniaceae</taxon>
        <taxon>Puccinia</taxon>
    </lineage>
</organism>
<dbReference type="AlphaFoldDB" id="A0A180GBF9"/>
<reference evidence="1" key="2">
    <citation type="submission" date="2016-05" db="EMBL/GenBank/DDBJ databases">
        <title>Comparative analysis highlights variable genome content of wheat rusts and divergence of the mating loci.</title>
        <authorList>
            <person name="Cuomo C.A."/>
            <person name="Bakkeren G."/>
            <person name="Szabo L."/>
            <person name="Khalil H."/>
            <person name="Joly D."/>
            <person name="Goldberg J."/>
            <person name="Young S."/>
            <person name="Zeng Q."/>
            <person name="Fellers J."/>
        </authorList>
    </citation>
    <scope>NUCLEOTIDE SEQUENCE [LARGE SCALE GENOMIC DNA]</scope>
    <source>
        <strain evidence="1">1-1 BBBD Race 1</strain>
    </source>
</reference>
<dbReference type="VEuPathDB" id="FungiDB:PTTG_28571"/>
<dbReference type="STRING" id="630390.A0A180GBF9"/>
<evidence type="ECO:0000313" key="1">
    <source>
        <dbReference type="EMBL" id="OAV89798.1"/>
    </source>
</evidence>
<dbReference type="EnsemblFungi" id="PTTG_28571-t43_1">
    <property type="protein sequence ID" value="PTTG_28571-t43_1-p1"/>
    <property type="gene ID" value="PTTG_28571"/>
</dbReference>
<protein>
    <recommendedName>
        <fullName evidence="4">CCHC-type domain-containing protein</fullName>
    </recommendedName>
</protein>